<evidence type="ECO:0000313" key="8">
    <source>
        <dbReference type="EMBL" id="VDN06799.1"/>
    </source>
</evidence>
<feature type="compositionally biased region" description="Low complexity" evidence="7">
    <location>
        <begin position="309"/>
        <end position="328"/>
    </location>
</feature>
<dbReference type="GO" id="GO:0006357">
    <property type="term" value="P:regulation of transcription by RNA polymerase II"/>
    <property type="evidence" value="ECO:0007669"/>
    <property type="project" value="InterPro"/>
</dbReference>
<feature type="compositionally biased region" description="Basic and acidic residues" evidence="7">
    <location>
        <begin position="201"/>
        <end position="217"/>
    </location>
</feature>
<protein>
    <recommendedName>
        <fullName evidence="6">Mediator of RNA polymerase II transcription subunit 6</fullName>
    </recommendedName>
    <alternativeName>
        <fullName evidence="6">Mediator complex subunit 6</fullName>
    </alternativeName>
</protein>
<comment type="subcellular location">
    <subcellularLocation>
        <location evidence="1 6">Nucleus</location>
    </subcellularLocation>
</comment>
<proteinExistence type="inferred from homology"/>
<comment type="similarity">
    <text evidence="2 6">Belongs to the Mediator complex subunit 6 family.</text>
</comment>
<dbReference type="GO" id="GO:0016592">
    <property type="term" value="C:mediator complex"/>
    <property type="evidence" value="ECO:0007669"/>
    <property type="project" value="InterPro"/>
</dbReference>
<evidence type="ECO:0000256" key="5">
    <source>
        <dbReference type="ARBA" id="ARBA00023242"/>
    </source>
</evidence>
<evidence type="ECO:0000256" key="6">
    <source>
        <dbReference type="RuleBase" id="RU364143"/>
    </source>
</evidence>
<keyword evidence="5 6" id="KW-0539">Nucleus</keyword>
<dbReference type="PANTHER" id="PTHR13104">
    <property type="entry name" value="MED-6-RELATED"/>
    <property type="match status" value="1"/>
</dbReference>
<dbReference type="InterPro" id="IPR038566">
    <property type="entry name" value="Mediator_Med6_sf"/>
</dbReference>
<dbReference type="GO" id="GO:0003712">
    <property type="term" value="F:transcription coregulator activity"/>
    <property type="evidence" value="ECO:0007669"/>
    <property type="project" value="InterPro"/>
</dbReference>
<dbReference type="WBParaSite" id="TCLT_0000919401-mRNA-1">
    <property type="protein sequence ID" value="TCLT_0000919401-mRNA-1"/>
    <property type="gene ID" value="TCLT_0000919401"/>
</dbReference>
<dbReference type="Proteomes" id="UP000276776">
    <property type="component" value="Unassembled WGS sequence"/>
</dbReference>
<keyword evidence="6" id="KW-0010">Activator</keyword>
<dbReference type="Gene3D" id="3.10.450.580">
    <property type="entry name" value="Mediator complex, subunit Med6"/>
    <property type="match status" value="1"/>
</dbReference>
<organism evidence="10">
    <name type="scientific">Thelazia callipaeda</name>
    <name type="common">Oriental eyeworm</name>
    <name type="synonym">Parasitic nematode</name>
    <dbReference type="NCBI Taxonomy" id="103827"/>
    <lineage>
        <taxon>Eukaryota</taxon>
        <taxon>Metazoa</taxon>
        <taxon>Ecdysozoa</taxon>
        <taxon>Nematoda</taxon>
        <taxon>Chromadorea</taxon>
        <taxon>Rhabditida</taxon>
        <taxon>Spirurina</taxon>
        <taxon>Spiruromorpha</taxon>
        <taxon>Thelazioidea</taxon>
        <taxon>Thelaziidae</taxon>
        <taxon>Thelazia</taxon>
    </lineage>
</organism>
<keyword evidence="3 6" id="KW-0805">Transcription regulation</keyword>
<keyword evidence="9" id="KW-1185">Reference proteome</keyword>
<evidence type="ECO:0000313" key="9">
    <source>
        <dbReference type="Proteomes" id="UP000276776"/>
    </source>
</evidence>
<evidence type="ECO:0000256" key="4">
    <source>
        <dbReference type="ARBA" id="ARBA00023163"/>
    </source>
</evidence>
<dbReference type="AlphaFoldDB" id="A0A0N5D7X6"/>
<evidence type="ECO:0000256" key="2">
    <source>
        <dbReference type="ARBA" id="ARBA00007526"/>
    </source>
</evidence>
<dbReference type="OMA" id="LAYYYIV"/>
<dbReference type="OrthoDB" id="344220at2759"/>
<keyword evidence="4 6" id="KW-0804">Transcription</keyword>
<feature type="region of interest" description="Disordered" evidence="7">
    <location>
        <begin position="271"/>
        <end position="339"/>
    </location>
</feature>
<feature type="compositionally biased region" description="Polar residues" evidence="7">
    <location>
        <begin position="271"/>
        <end position="307"/>
    </location>
</feature>
<gene>
    <name evidence="6" type="primary">MED6</name>
    <name evidence="8" type="ORF">TCLT_LOCUS9183</name>
</gene>
<dbReference type="EMBL" id="UYYF01004747">
    <property type="protein sequence ID" value="VDN06799.1"/>
    <property type="molecule type" value="Genomic_DNA"/>
</dbReference>
<evidence type="ECO:0000313" key="10">
    <source>
        <dbReference type="WBParaSite" id="TCLT_0000919401-mRNA-1"/>
    </source>
</evidence>
<name>A0A0N5D7X6_THECL</name>
<dbReference type="Pfam" id="PF04934">
    <property type="entry name" value="Med6"/>
    <property type="match status" value="1"/>
</dbReference>
<reference evidence="10" key="1">
    <citation type="submission" date="2017-02" db="UniProtKB">
        <authorList>
            <consortium name="WormBaseParasite"/>
        </authorList>
    </citation>
    <scope>IDENTIFICATION</scope>
</reference>
<dbReference type="InterPro" id="IPR007018">
    <property type="entry name" value="Mediator_Med6"/>
</dbReference>
<reference evidence="8 9" key="2">
    <citation type="submission" date="2018-11" db="EMBL/GenBank/DDBJ databases">
        <authorList>
            <consortium name="Pathogen Informatics"/>
        </authorList>
    </citation>
    <scope>NUCLEOTIDE SEQUENCE [LARGE SCALE GENOMIC DNA]</scope>
</reference>
<dbReference type="STRING" id="103827.A0A0N5D7X6"/>
<sequence length="339" mass="38053">MISHFTCLYFQFSGPIVFRAVFHIVEVTVFNLLTGYMGVPNVVSQPGSTYQQTISLFHQSFKNPNWPPNFITPENVLDYFCDPGNVFYDVSSCNQHIRMQNLNRPLHECLQSMQGIQYTVVGAFPPLYVIMKQRRNSPTNVTPLAYYYIVNGTIYQCPDVYTYVQSKLIGVIDPLRQALDQARQFSRFNISKGYYWEFRDSDSETPKKTSEVEEKPQLARSTFYQRTRTDAMLRELFAKFPPPNSIQFNFGENEMSNENDPVTATSAVVEKTGQNSSVNNQDVTTTESSSSGVNQKPAFTSPSSVPVTSAHRGAGASSSSSLNFSGPSPVLQSPSKNTH</sequence>
<feature type="compositionally biased region" description="Polar residues" evidence="7">
    <location>
        <begin position="330"/>
        <end position="339"/>
    </location>
</feature>
<comment type="subunit">
    <text evidence="6">Component of the Mediator complex.</text>
</comment>
<feature type="region of interest" description="Disordered" evidence="7">
    <location>
        <begin position="201"/>
        <end position="220"/>
    </location>
</feature>
<evidence type="ECO:0000256" key="1">
    <source>
        <dbReference type="ARBA" id="ARBA00004123"/>
    </source>
</evidence>
<evidence type="ECO:0000256" key="3">
    <source>
        <dbReference type="ARBA" id="ARBA00023015"/>
    </source>
</evidence>
<evidence type="ECO:0000256" key="7">
    <source>
        <dbReference type="SAM" id="MobiDB-lite"/>
    </source>
</evidence>
<comment type="function">
    <text evidence="6">Component of the Mediator complex, a coactivator involved in the regulated transcription of nearly all RNA polymerase II-dependent genes. Mediator functions as a bridge to convey information from gene-specific regulatory proteins to the basal RNA polymerase II transcription machinery. Mediator is recruited to promoters by direct interactions with regulatory proteins and serves as a scaffold for the assembly of a functional preinitiation complex with RNA polymerase II and the general transcription factors.</text>
</comment>
<accession>A0A0N5D7X6</accession>